<gene>
    <name evidence="3" type="ORF">SAMN05192565_11519</name>
</gene>
<evidence type="ECO:0000256" key="1">
    <source>
        <dbReference type="SAM" id="MobiDB-lite"/>
    </source>
</evidence>
<dbReference type="STRING" id="582675.SAMN05192565_11519"/>
<dbReference type="Proteomes" id="UP000199229">
    <property type="component" value="Unassembled WGS sequence"/>
</dbReference>
<feature type="compositionally biased region" description="Polar residues" evidence="1">
    <location>
        <begin position="73"/>
        <end position="83"/>
    </location>
</feature>
<dbReference type="EMBL" id="FOPM01000015">
    <property type="protein sequence ID" value="SFG88429.1"/>
    <property type="molecule type" value="Genomic_DNA"/>
</dbReference>
<evidence type="ECO:0000256" key="2">
    <source>
        <dbReference type="SAM" id="SignalP"/>
    </source>
</evidence>
<dbReference type="AlphaFoldDB" id="A0A1I2VJ22"/>
<dbReference type="RefSeq" id="WP_342029859.1">
    <property type="nucleotide sequence ID" value="NZ_FOPM01000015.1"/>
</dbReference>
<accession>A0A1I2VJ22</accession>
<protein>
    <submittedName>
        <fullName evidence="3">Uncharacterized protein</fullName>
    </submittedName>
</protein>
<evidence type="ECO:0000313" key="4">
    <source>
        <dbReference type="Proteomes" id="UP000199229"/>
    </source>
</evidence>
<feature type="region of interest" description="Disordered" evidence="1">
    <location>
        <begin position="19"/>
        <end position="83"/>
    </location>
</feature>
<proteinExistence type="predicted"/>
<reference evidence="4" key="1">
    <citation type="submission" date="2016-10" db="EMBL/GenBank/DDBJ databases">
        <authorList>
            <person name="Varghese N."/>
            <person name="Submissions S."/>
        </authorList>
    </citation>
    <scope>NUCLEOTIDE SEQUENCE [LARGE SCALE GENOMIC DNA]</scope>
    <source>
        <strain evidence="4">Gh-105</strain>
    </source>
</reference>
<feature type="signal peptide" evidence="2">
    <location>
        <begin position="1"/>
        <end position="19"/>
    </location>
</feature>
<keyword evidence="4" id="KW-1185">Reference proteome</keyword>
<sequence>MMKTVLVAAALFAAAPALAQVGTPQPSGTVVQQEPNSTGNDANIAISRGPTGADTVTTDSAAGGNAARPEQAIPNSSANGGAR</sequence>
<feature type="chain" id="PRO_5011509887" evidence="2">
    <location>
        <begin position="20"/>
        <end position="83"/>
    </location>
</feature>
<feature type="compositionally biased region" description="Polar residues" evidence="1">
    <location>
        <begin position="22"/>
        <end position="41"/>
    </location>
</feature>
<name>A0A1I2VJ22_9HYPH</name>
<organism evidence="3 4">
    <name type="scientific">Methylobacterium gossipiicola</name>
    <dbReference type="NCBI Taxonomy" id="582675"/>
    <lineage>
        <taxon>Bacteria</taxon>
        <taxon>Pseudomonadati</taxon>
        <taxon>Pseudomonadota</taxon>
        <taxon>Alphaproteobacteria</taxon>
        <taxon>Hyphomicrobiales</taxon>
        <taxon>Methylobacteriaceae</taxon>
        <taxon>Methylobacterium</taxon>
    </lineage>
</organism>
<evidence type="ECO:0000313" key="3">
    <source>
        <dbReference type="EMBL" id="SFG88429.1"/>
    </source>
</evidence>
<keyword evidence="2" id="KW-0732">Signal</keyword>